<sequence>MKQSELQNAWEQAYSMENMAAHEAEGRQVEYIGSASKGKRIYDFYRDDAGAYWYLVRIILVTGEVVPEQEAIFGQKKKRSGKRF</sequence>
<gene>
    <name evidence="1" type="ORF">DWY69_20675</name>
</gene>
<organism evidence="1 2">
    <name type="scientific">Eisenbergiella massiliensis</name>
    <dbReference type="NCBI Taxonomy" id="1720294"/>
    <lineage>
        <taxon>Bacteria</taxon>
        <taxon>Bacillati</taxon>
        <taxon>Bacillota</taxon>
        <taxon>Clostridia</taxon>
        <taxon>Lachnospirales</taxon>
        <taxon>Lachnospiraceae</taxon>
        <taxon>Eisenbergiella</taxon>
    </lineage>
</organism>
<name>A0A3E3ILX1_9FIRM</name>
<comment type="caution">
    <text evidence="1">The sequence shown here is derived from an EMBL/GenBank/DDBJ whole genome shotgun (WGS) entry which is preliminary data.</text>
</comment>
<evidence type="ECO:0000313" key="1">
    <source>
        <dbReference type="EMBL" id="RGE68054.1"/>
    </source>
</evidence>
<dbReference type="EMBL" id="QVLU01000021">
    <property type="protein sequence ID" value="RGE68054.1"/>
    <property type="molecule type" value="Genomic_DNA"/>
</dbReference>
<accession>A0A3E3ILX1</accession>
<reference evidence="1 2" key="1">
    <citation type="submission" date="2018-08" db="EMBL/GenBank/DDBJ databases">
        <title>A genome reference for cultivated species of the human gut microbiota.</title>
        <authorList>
            <person name="Zou Y."/>
            <person name="Xue W."/>
            <person name="Luo G."/>
        </authorList>
    </citation>
    <scope>NUCLEOTIDE SEQUENCE [LARGE SCALE GENOMIC DNA]</scope>
    <source>
        <strain evidence="1 2">AF26-4BH</strain>
    </source>
</reference>
<protein>
    <submittedName>
        <fullName evidence="1">Uncharacterized protein</fullName>
    </submittedName>
</protein>
<dbReference type="AlphaFoldDB" id="A0A3E3ILX1"/>
<evidence type="ECO:0000313" key="2">
    <source>
        <dbReference type="Proteomes" id="UP000261166"/>
    </source>
</evidence>
<dbReference type="Proteomes" id="UP000261166">
    <property type="component" value="Unassembled WGS sequence"/>
</dbReference>
<proteinExistence type="predicted"/>
<dbReference type="RefSeq" id="WP_117531281.1">
    <property type="nucleotide sequence ID" value="NZ_JBKXRP010000034.1"/>
</dbReference>
<dbReference type="OrthoDB" id="2062350at2"/>